<evidence type="ECO:0000313" key="9">
    <source>
        <dbReference type="EMBL" id="ALC80395.1"/>
    </source>
</evidence>
<proteinExistence type="inferred from homology"/>
<dbReference type="RefSeq" id="WP_053602122.1">
    <property type="nucleotide sequence ID" value="NZ_CP012600.1"/>
</dbReference>
<dbReference type="HAMAP" id="MF_01114">
    <property type="entry name" value="RecX"/>
    <property type="match status" value="1"/>
</dbReference>
<dbReference type="GO" id="GO:0005737">
    <property type="term" value="C:cytoplasm"/>
    <property type="evidence" value="ECO:0007669"/>
    <property type="project" value="UniProtKB-SubCell"/>
</dbReference>
<sequence>MAYITKISAQEKNKDRVNVFLDNKYAFSVELDVVAQFNLRKGKELDDLQIEEIRFADDVKKGFHKAIGYLSFRMRSEKEVRDFLAKKEVSFSASTEIIYRLKELNYLNDASFAEAYVSTHRKTNRKGPAVLKRELKEKGVSEEAITDALQTFSFEDQMEEAKVLTQKFLKKGKKVSTKETSQLIQQQLARKGFPFDVINAVLDEIEFENNEEEEQEVLTLHAEKAMKKYKYDGTFEKKMKVKQFLFRKGFDADMIESFLEKREDHGEKI</sequence>
<feature type="domain" description="RecX third three-helical" evidence="7">
    <location>
        <begin position="212"/>
        <end position="259"/>
    </location>
</feature>
<dbReference type="NCBIfam" id="NF010733">
    <property type="entry name" value="PRK14135.1"/>
    <property type="match status" value="1"/>
</dbReference>
<dbReference type="STRING" id="1441095.AM592_01355"/>
<dbReference type="OrthoDB" id="5421057at2"/>
<comment type="subcellular location">
    <subcellularLocation>
        <location evidence="1 5">Cytoplasm</location>
    </subcellularLocation>
</comment>
<dbReference type="EMBL" id="CP012600">
    <property type="protein sequence ID" value="ALC80395.1"/>
    <property type="molecule type" value="Genomic_DNA"/>
</dbReference>
<feature type="domain" description="RecX second three-helical" evidence="6">
    <location>
        <begin position="108"/>
        <end position="149"/>
    </location>
</feature>
<comment type="function">
    <text evidence="5">Modulates RecA activity.</text>
</comment>
<gene>
    <name evidence="5" type="primary">recX</name>
    <name evidence="9" type="ORF">AM592_01355</name>
</gene>
<feature type="domain" description="RecX third three-helical" evidence="7">
    <location>
        <begin position="155"/>
        <end position="202"/>
    </location>
</feature>
<dbReference type="PATRIC" id="fig|1441095.3.peg.302"/>
<keyword evidence="4 5" id="KW-0963">Cytoplasm</keyword>
<dbReference type="AlphaFoldDB" id="A0A0M4G6B3"/>
<dbReference type="InterPro" id="IPR036388">
    <property type="entry name" value="WH-like_DNA-bd_sf"/>
</dbReference>
<dbReference type="Pfam" id="PF21982">
    <property type="entry name" value="RecX_HTH1"/>
    <property type="match status" value="1"/>
</dbReference>
<dbReference type="InterPro" id="IPR053925">
    <property type="entry name" value="RecX_HTH_3rd"/>
</dbReference>
<dbReference type="InterPro" id="IPR003783">
    <property type="entry name" value="Regulatory_RecX"/>
</dbReference>
<evidence type="ECO:0000259" key="8">
    <source>
        <dbReference type="Pfam" id="PF21982"/>
    </source>
</evidence>
<evidence type="ECO:0000256" key="4">
    <source>
        <dbReference type="ARBA" id="ARBA00022490"/>
    </source>
</evidence>
<dbReference type="InterPro" id="IPR053926">
    <property type="entry name" value="RecX_HTH_1st"/>
</dbReference>
<feature type="domain" description="RecX first three-helical" evidence="8">
    <location>
        <begin position="64"/>
        <end position="100"/>
    </location>
</feature>
<protein>
    <recommendedName>
        <fullName evidence="3 5">Regulatory protein RecX</fullName>
    </recommendedName>
</protein>
<reference evidence="9 10" key="2">
    <citation type="journal article" date="2016" name="Int. J. Syst. Evol. Microbiol.">
        <title>Bacillus gobiensis sp. nov., isolated from a soil sample.</title>
        <authorList>
            <person name="Liu B."/>
            <person name="Liu G.H."/>
            <person name="Cetin S."/>
            <person name="Schumann P."/>
            <person name="Pan Z.Z."/>
            <person name="Chen Q.Q."/>
        </authorList>
    </citation>
    <scope>NUCLEOTIDE SEQUENCE [LARGE SCALE GENOMIC DNA]</scope>
    <source>
        <strain evidence="9 10">FJAT-4402</strain>
    </source>
</reference>
<organism evidence="9 10">
    <name type="scientific">Bacillus gobiensis</name>
    <dbReference type="NCBI Taxonomy" id="1441095"/>
    <lineage>
        <taxon>Bacteria</taxon>
        <taxon>Bacillati</taxon>
        <taxon>Bacillota</taxon>
        <taxon>Bacilli</taxon>
        <taxon>Bacillales</taxon>
        <taxon>Bacillaceae</taxon>
        <taxon>Bacillus</taxon>
    </lineage>
</organism>
<dbReference type="Proteomes" id="UP000067625">
    <property type="component" value="Chromosome"/>
</dbReference>
<dbReference type="GO" id="GO:0006282">
    <property type="term" value="P:regulation of DNA repair"/>
    <property type="evidence" value="ECO:0007669"/>
    <property type="project" value="UniProtKB-UniRule"/>
</dbReference>
<keyword evidence="10" id="KW-1185">Reference proteome</keyword>
<comment type="similarity">
    <text evidence="2 5">Belongs to the RecX family.</text>
</comment>
<dbReference type="PANTHER" id="PTHR33602:SF1">
    <property type="entry name" value="REGULATORY PROTEIN RECX FAMILY PROTEIN"/>
    <property type="match status" value="1"/>
</dbReference>
<evidence type="ECO:0000259" key="6">
    <source>
        <dbReference type="Pfam" id="PF02631"/>
    </source>
</evidence>
<evidence type="ECO:0000256" key="2">
    <source>
        <dbReference type="ARBA" id="ARBA00009695"/>
    </source>
</evidence>
<evidence type="ECO:0000256" key="5">
    <source>
        <dbReference type="HAMAP-Rule" id="MF_01114"/>
    </source>
</evidence>
<evidence type="ECO:0000259" key="7">
    <source>
        <dbReference type="Pfam" id="PF21981"/>
    </source>
</evidence>
<dbReference type="Pfam" id="PF21981">
    <property type="entry name" value="RecX_HTH3"/>
    <property type="match status" value="2"/>
</dbReference>
<dbReference type="PANTHER" id="PTHR33602">
    <property type="entry name" value="REGULATORY PROTEIN RECX FAMILY PROTEIN"/>
    <property type="match status" value="1"/>
</dbReference>
<evidence type="ECO:0000256" key="3">
    <source>
        <dbReference type="ARBA" id="ARBA00018111"/>
    </source>
</evidence>
<evidence type="ECO:0000256" key="1">
    <source>
        <dbReference type="ARBA" id="ARBA00004496"/>
    </source>
</evidence>
<dbReference type="Gene3D" id="1.10.10.10">
    <property type="entry name" value="Winged helix-like DNA-binding domain superfamily/Winged helix DNA-binding domain"/>
    <property type="match status" value="4"/>
</dbReference>
<accession>A0A0M4G6B3</accession>
<dbReference type="InterPro" id="IPR053924">
    <property type="entry name" value="RecX_HTH_2nd"/>
</dbReference>
<dbReference type="Pfam" id="PF02631">
    <property type="entry name" value="RecX_HTH2"/>
    <property type="match status" value="1"/>
</dbReference>
<name>A0A0M4G6B3_9BACI</name>
<reference evidence="10" key="1">
    <citation type="submission" date="2015-08" db="EMBL/GenBank/DDBJ databases">
        <title>Genome sequencing project for genomic taxonomy and phylogenomics of Bacillus-like bacteria.</title>
        <authorList>
            <person name="Liu B."/>
            <person name="Wang J."/>
            <person name="Zhu Y."/>
            <person name="Liu G."/>
            <person name="Chen Q."/>
            <person name="Chen Z."/>
            <person name="Lan J."/>
            <person name="Che J."/>
            <person name="Ge C."/>
            <person name="Shi H."/>
            <person name="Pan Z."/>
            <person name="Liu X."/>
        </authorList>
    </citation>
    <scope>NUCLEOTIDE SEQUENCE [LARGE SCALE GENOMIC DNA]</scope>
    <source>
        <strain evidence="10">FJAT-4402</strain>
    </source>
</reference>
<evidence type="ECO:0000313" key="10">
    <source>
        <dbReference type="Proteomes" id="UP000067625"/>
    </source>
</evidence>